<dbReference type="EMBL" id="WOTW01000025">
    <property type="protein sequence ID" value="MUP38481.1"/>
    <property type="molecule type" value="Genomic_DNA"/>
</dbReference>
<reference evidence="2 5" key="2">
    <citation type="submission" date="2019-12" db="EMBL/GenBank/DDBJ databases">
        <title>Draft genome sequence of Labilibaculum sp. strain 44 isolated from deep waters of Black Sea.</title>
        <authorList>
            <person name="Yadav S."/>
            <person name="Villanueva L."/>
        </authorList>
    </citation>
    <scope>NUCLEOTIDE SEQUENCE [LARGE SCALE GENOMIC DNA]</scope>
    <source>
        <strain evidence="2 5">44</strain>
    </source>
</reference>
<dbReference type="Proteomes" id="UP000462449">
    <property type="component" value="Unassembled WGS sequence"/>
</dbReference>
<reference evidence="3 4" key="1">
    <citation type="submission" date="2019-11" db="EMBL/GenBank/DDBJ databases">
        <title>Draft genome sequence of Labilibaculum sp. strain SYP isolated from Black Sea.</title>
        <authorList>
            <person name="Yadav S."/>
            <person name="Villanueva L."/>
        </authorList>
    </citation>
    <scope>NUCLEOTIDE SEQUENCE [LARGE SCALE GENOMIC DNA]</scope>
    <source>
        <strain evidence="3 4">44</strain>
    </source>
</reference>
<dbReference type="AlphaFoldDB" id="A0A7M4D752"/>
<organism evidence="2 5">
    <name type="scientific">Labilibaculum euxinus</name>
    <dbReference type="NCBI Taxonomy" id="2686357"/>
    <lineage>
        <taxon>Bacteria</taxon>
        <taxon>Pseudomonadati</taxon>
        <taxon>Bacteroidota</taxon>
        <taxon>Bacteroidia</taxon>
        <taxon>Marinilabiliales</taxon>
        <taxon>Marinifilaceae</taxon>
        <taxon>Labilibaculum</taxon>
    </lineage>
</organism>
<feature type="transmembrane region" description="Helical" evidence="1">
    <location>
        <begin position="65"/>
        <end position="85"/>
    </location>
</feature>
<feature type="transmembrane region" description="Helical" evidence="1">
    <location>
        <begin position="148"/>
        <end position="169"/>
    </location>
</feature>
<dbReference type="InterPro" id="IPR025671">
    <property type="entry name" value="HXXEE"/>
</dbReference>
<keyword evidence="1" id="KW-0472">Membrane</keyword>
<protein>
    <submittedName>
        <fullName evidence="2">HXXEE domain-containing protein</fullName>
    </submittedName>
</protein>
<proteinExistence type="predicted"/>
<feature type="transmembrane region" description="Helical" evidence="1">
    <location>
        <begin position="12"/>
        <end position="35"/>
    </location>
</feature>
<name>A0A7M4D752_9BACT</name>
<dbReference type="OrthoDB" id="9835032at2"/>
<evidence type="ECO:0000313" key="2">
    <source>
        <dbReference type="EMBL" id="MUP38481.1"/>
    </source>
</evidence>
<feature type="transmembrane region" description="Helical" evidence="1">
    <location>
        <begin position="122"/>
        <end position="142"/>
    </location>
</feature>
<keyword evidence="1" id="KW-1133">Transmembrane helix</keyword>
<evidence type="ECO:0000256" key="1">
    <source>
        <dbReference type="SAM" id="Phobius"/>
    </source>
</evidence>
<gene>
    <name evidence="3" type="ORF">DWB62_011715</name>
    <name evidence="2" type="ORF">GNY23_11715</name>
</gene>
<evidence type="ECO:0000313" key="5">
    <source>
        <dbReference type="Proteomes" id="UP000462449"/>
    </source>
</evidence>
<evidence type="ECO:0000313" key="4">
    <source>
        <dbReference type="Proteomes" id="UP000285951"/>
    </source>
</evidence>
<sequence length="194" mass="22597">MQTEKSSLTKKMFVMFFNIENLKVLFFVIPVVLFIHEMEEWNIYHYHQKNYPTGVIKESVLGTRLWLFFLSFIGFAWTAVCYFIPNQVLSVVIMMLLIDFTILNSLQHIILTMKTKKYNPGLVFGGFFGLFAAIFVIVVILHHQIIPIWAMIPLLLLIFPVLIESAISARNNKLPMMLKGILKVSDKLERFMSF</sequence>
<dbReference type="Pfam" id="PF13787">
    <property type="entry name" value="HXXEE"/>
    <property type="match status" value="1"/>
</dbReference>
<comment type="caution">
    <text evidence="2">The sequence shown here is derived from an EMBL/GenBank/DDBJ whole genome shotgun (WGS) entry which is preliminary data.</text>
</comment>
<keyword evidence="4" id="KW-1185">Reference proteome</keyword>
<dbReference type="Proteomes" id="UP000285951">
    <property type="component" value="Unassembled WGS sequence"/>
</dbReference>
<feature type="transmembrane region" description="Helical" evidence="1">
    <location>
        <begin position="91"/>
        <end position="110"/>
    </location>
</feature>
<accession>A0A7M4D752</accession>
<evidence type="ECO:0000313" key="3">
    <source>
        <dbReference type="EMBL" id="MVB07686.1"/>
    </source>
</evidence>
<dbReference type="EMBL" id="QTZN02000025">
    <property type="protein sequence ID" value="MVB07686.1"/>
    <property type="molecule type" value="Genomic_DNA"/>
</dbReference>
<keyword evidence="1" id="KW-0812">Transmembrane</keyword>